<accession>A0A842IPK4</accession>
<dbReference type="SFLD" id="SFLDS00029">
    <property type="entry name" value="Radical_SAM"/>
    <property type="match status" value="1"/>
</dbReference>
<keyword evidence="4" id="KW-0408">Iron</keyword>
<dbReference type="Gene3D" id="3.20.20.70">
    <property type="entry name" value="Aldolase class I"/>
    <property type="match status" value="1"/>
</dbReference>
<dbReference type="InterPro" id="IPR023885">
    <property type="entry name" value="4Fe4S-binding_SPASM_dom"/>
</dbReference>
<evidence type="ECO:0000256" key="3">
    <source>
        <dbReference type="ARBA" id="ARBA00022723"/>
    </source>
</evidence>
<dbReference type="InterPro" id="IPR050377">
    <property type="entry name" value="Radical_SAM_PqqE_MftC-like"/>
</dbReference>
<organism evidence="7 8">
    <name type="scientific">Winogradskyella flava</name>
    <dbReference type="NCBI Taxonomy" id="1884876"/>
    <lineage>
        <taxon>Bacteria</taxon>
        <taxon>Pseudomonadati</taxon>
        <taxon>Bacteroidota</taxon>
        <taxon>Flavobacteriia</taxon>
        <taxon>Flavobacteriales</taxon>
        <taxon>Flavobacteriaceae</taxon>
        <taxon>Winogradskyella</taxon>
    </lineage>
</organism>
<dbReference type="EMBL" id="JACLCP010000001">
    <property type="protein sequence ID" value="MBC2843624.1"/>
    <property type="molecule type" value="Genomic_DNA"/>
</dbReference>
<dbReference type="RefSeq" id="WP_185787347.1">
    <property type="nucleotide sequence ID" value="NZ_JACLCP010000001.1"/>
</dbReference>
<evidence type="ECO:0000256" key="4">
    <source>
        <dbReference type="ARBA" id="ARBA00023004"/>
    </source>
</evidence>
<dbReference type="GO" id="GO:0046872">
    <property type="term" value="F:metal ion binding"/>
    <property type="evidence" value="ECO:0007669"/>
    <property type="project" value="UniProtKB-KW"/>
</dbReference>
<proteinExistence type="predicted"/>
<dbReference type="Proteomes" id="UP000533900">
    <property type="component" value="Unassembled WGS sequence"/>
</dbReference>
<name>A0A842IPK4_9FLAO</name>
<protein>
    <submittedName>
        <fullName evidence="7">Radical SAM protein</fullName>
    </submittedName>
</protein>
<evidence type="ECO:0000256" key="2">
    <source>
        <dbReference type="ARBA" id="ARBA00022691"/>
    </source>
</evidence>
<comment type="caution">
    <text evidence="7">The sequence shown here is derived from an EMBL/GenBank/DDBJ whole genome shotgun (WGS) entry which is preliminary data.</text>
</comment>
<evidence type="ECO:0000313" key="8">
    <source>
        <dbReference type="Proteomes" id="UP000533900"/>
    </source>
</evidence>
<keyword evidence="5" id="KW-0411">Iron-sulfur</keyword>
<dbReference type="PANTHER" id="PTHR11228:SF7">
    <property type="entry name" value="PQQA PEPTIDE CYCLASE"/>
    <property type="match status" value="1"/>
</dbReference>
<reference evidence="7" key="1">
    <citation type="submission" date="2020-08" db="EMBL/GenBank/DDBJ databases">
        <title>Winogradskyella ouciana sp. nov., isolated from the hadal seawater of the Mariana Trench.</title>
        <authorList>
            <person name="He X."/>
        </authorList>
    </citation>
    <scope>NUCLEOTIDE SEQUENCE [LARGE SCALE GENOMIC DNA]</scope>
    <source>
        <strain evidence="7">KCTC 52348</strain>
    </source>
</reference>
<dbReference type="InterPro" id="IPR058240">
    <property type="entry name" value="rSAM_sf"/>
</dbReference>
<dbReference type="SFLD" id="SFLDG01067">
    <property type="entry name" value="SPASM/twitch_domain_containing"/>
    <property type="match status" value="1"/>
</dbReference>
<dbReference type="CDD" id="cd01335">
    <property type="entry name" value="Radical_SAM"/>
    <property type="match status" value="1"/>
</dbReference>
<dbReference type="GO" id="GO:0003824">
    <property type="term" value="F:catalytic activity"/>
    <property type="evidence" value="ECO:0007669"/>
    <property type="project" value="InterPro"/>
</dbReference>
<comment type="cofactor">
    <cofactor evidence="1">
        <name>[4Fe-4S] cluster</name>
        <dbReference type="ChEBI" id="CHEBI:49883"/>
    </cofactor>
</comment>
<keyword evidence="2" id="KW-0949">S-adenosyl-L-methionine</keyword>
<dbReference type="AlphaFoldDB" id="A0A842IPK4"/>
<feature type="domain" description="Radical SAM core" evidence="6">
    <location>
        <begin position="19"/>
        <end position="246"/>
    </location>
</feature>
<sequence>MSVSVFKRVNKKYFPSNYIFNPEWIVLGVNNVCNLHCKMCDVGTKNMESNFAQNLVGTHPINMPLELIKKIINHTAKYYPKTKLGYGFTEPLVYPSLIESLHYANTKNLFTSITTNALTLKHKAKQLVGAGLNELYISLDGPQDIHNEIRGHKKSFQKALEGIEELLKYENSPKISVFCVITEWNIGYLNEFLEVFKTYPLSQIGFMHTNFTPQDIADKHNEIWAHSYPATSSNMDEINIDNFDLELLWEEIKTIKNSTYKFPITFSPEIDSKEKLIEFYHRPEKIIGRMCNDIFSNIMIKSDGSVIPAHGRCYNIDIGNIYESSLKDIWNGQIIKRFRSTVSKNGGFLPACSRCCSAFN</sequence>
<dbReference type="GO" id="GO:0051536">
    <property type="term" value="F:iron-sulfur cluster binding"/>
    <property type="evidence" value="ECO:0007669"/>
    <property type="project" value="UniProtKB-KW"/>
</dbReference>
<evidence type="ECO:0000256" key="1">
    <source>
        <dbReference type="ARBA" id="ARBA00001966"/>
    </source>
</evidence>
<keyword evidence="3" id="KW-0479">Metal-binding</keyword>
<dbReference type="CDD" id="cd21109">
    <property type="entry name" value="SPASM"/>
    <property type="match status" value="1"/>
</dbReference>
<dbReference type="InterPro" id="IPR007197">
    <property type="entry name" value="rSAM"/>
</dbReference>
<dbReference type="SUPFAM" id="SSF102114">
    <property type="entry name" value="Radical SAM enzymes"/>
    <property type="match status" value="1"/>
</dbReference>
<evidence type="ECO:0000256" key="5">
    <source>
        <dbReference type="ARBA" id="ARBA00023014"/>
    </source>
</evidence>
<keyword evidence="8" id="KW-1185">Reference proteome</keyword>
<dbReference type="InterPro" id="IPR013785">
    <property type="entry name" value="Aldolase_TIM"/>
</dbReference>
<dbReference type="Pfam" id="PF13186">
    <property type="entry name" value="SPASM"/>
    <property type="match status" value="1"/>
</dbReference>
<evidence type="ECO:0000259" key="6">
    <source>
        <dbReference type="PROSITE" id="PS51918"/>
    </source>
</evidence>
<gene>
    <name evidence="7" type="ORF">H7F21_00840</name>
</gene>
<dbReference type="Pfam" id="PF04055">
    <property type="entry name" value="Radical_SAM"/>
    <property type="match status" value="1"/>
</dbReference>
<dbReference type="PANTHER" id="PTHR11228">
    <property type="entry name" value="RADICAL SAM DOMAIN PROTEIN"/>
    <property type="match status" value="1"/>
</dbReference>
<evidence type="ECO:0000313" key="7">
    <source>
        <dbReference type="EMBL" id="MBC2843624.1"/>
    </source>
</evidence>
<dbReference type="PROSITE" id="PS51918">
    <property type="entry name" value="RADICAL_SAM"/>
    <property type="match status" value="1"/>
</dbReference>